<dbReference type="AlphaFoldDB" id="A0A1B6CUG8"/>
<feature type="compositionally biased region" description="Basic and acidic residues" evidence="1">
    <location>
        <begin position="426"/>
        <end position="442"/>
    </location>
</feature>
<feature type="compositionally biased region" description="Basic residues" evidence="1">
    <location>
        <begin position="390"/>
        <end position="404"/>
    </location>
</feature>
<feature type="compositionally biased region" description="Low complexity" evidence="1">
    <location>
        <begin position="689"/>
        <end position="702"/>
    </location>
</feature>
<feature type="compositionally biased region" description="Polar residues" evidence="1">
    <location>
        <begin position="644"/>
        <end position="654"/>
    </location>
</feature>
<feature type="compositionally biased region" description="Acidic residues" evidence="1">
    <location>
        <begin position="231"/>
        <end position="247"/>
    </location>
</feature>
<reference evidence="4" key="1">
    <citation type="submission" date="2015-12" db="EMBL/GenBank/DDBJ databases">
        <title>De novo transcriptome assembly of four potential Pierce s Disease insect vectors from Arizona vineyards.</title>
        <authorList>
            <person name="Tassone E.E."/>
        </authorList>
    </citation>
    <scope>NUCLEOTIDE SEQUENCE</scope>
</reference>
<protein>
    <recommendedName>
        <fullName evidence="2">Chitin-binding type-2 domain-containing protein</fullName>
    </recommendedName>
</protein>
<dbReference type="PANTHER" id="PTHR22933">
    <property type="entry name" value="FI18007P1-RELATED"/>
    <property type="match status" value="1"/>
</dbReference>
<accession>A0A1B6CUG8</accession>
<dbReference type="InterPro" id="IPR002557">
    <property type="entry name" value="Chitin-bd_dom"/>
</dbReference>
<feature type="compositionally biased region" description="Polar residues" evidence="1">
    <location>
        <begin position="846"/>
        <end position="860"/>
    </location>
</feature>
<feature type="compositionally biased region" description="Basic and acidic residues" evidence="1">
    <location>
        <begin position="733"/>
        <end position="749"/>
    </location>
</feature>
<dbReference type="Pfam" id="PF01607">
    <property type="entry name" value="CBM_14"/>
    <property type="match status" value="1"/>
</dbReference>
<dbReference type="InterPro" id="IPR052976">
    <property type="entry name" value="Scoloptoxin-like"/>
</dbReference>
<evidence type="ECO:0000259" key="2">
    <source>
        <dbReference type="PROSITE" id="PS50940"/>
    </source>
</evidence>
<gene>
    <name evidence="3" type="ORF">g.42364</name>
    <name evidence="4" type="ORF">g.42365</name>
</gene>
<feature type="compositionally biased region" description="Acidic residues" evidence="1">
    <location>
        <begin position="611"/>
        <end position="623"/>
    </location>
</feature>
<feature type="compositionally biased region" description="Acidic residues" evidence="1">
    <location>
        <begin position="489"/>
        <end position="507"/>
    </location>
</feature>
<feature type="compositionally biased region" description="Polar residues" evidence="1">
    <location>
        <begin position="328"/>
        <end position="342"/>
    </location>
</feature>
<evidence type="ECO:0000313" key="3">
    <source>
        <dbReference type="EMBL" id="JAS07441.1"/>
    </source>
</evidence>
<organism evidence="4">
    <name type="scientific">Clastoptera arizonana</name>
    <name type="common">Arizona spittle bug</name>
    <dbReference type="NCBI Taxonomy" id="38151"/>
    <lineage>
        <taxon>Eukaryota</taxon>
        <taxon>Metazoa</taxon>
        <taxon>Ecdysozoa</taxon>
        <taxon>Arthropoda</taxon>
        <taxon>Hexapoda</taxon>
        <taxon>Insecta</taxon>
        <taxon>Pterygota</taxon>
        <taxon>Neoptera</taxon>
        <taxon>Paraneoptera</taxon>
        <taxon>Hemiptera</taxon>
        <taxon>Auchenorrhyncha</taxon>
        <taxon>Cercopoidea</taxon>
        <taxon>Clastopteridae</taxon>
        <taxon>Clastoptera</taxon>
    </lineage>
</organism>
<dbReference type="GO" id="GO:0008061">
    <property type="term" value="F:chitin binding"/>
    <property type="evidence" value="ECO:0007669"/>
    <property type="project" value="InterPro"/>
</dbReference>
<name>A0A1B6CUG8_9HEMI</name>
<feature type="compositionally biased region" description="Low complexity" evidence="1">
    <location>
        <begin position="660"/>
        <end position="675"/>
    </location>
</feature>
<evidence type="ECO:0000313" key="4">
    <source>
        <dbReference type="EMBL" id="JAS17130.1"/>
    </source>
</evidence>
<feature type="compositionally biased region" description="Basic and acidic residues" evidence="1">
    <location>
        <begin position="703"/>
        <end position="712"/>
    </location>
</feature>
<evidence type="ECO:0000256" key="1">
    <source>
        <dbReference type="SAM" id="MobiDB-lite"/>
    </source>
</evidence>
<feature type="compositionally biased region" description="Basic and acidic residues" evidence="1">
    <location>
        <begin position="522"/>
        <end position="554"/>
    </location>
</feature>
<dbReference type="PANTHER" id="PTHR22933:SF40">
    <property type="entry name" value="CUTICULAR PROTEIN ANALOGOUS TO PERITROPHINS 1-H"/>
    <property type="match status" value="1"/>
</dbReference>
<feature type="compositionally biased region" description="Low complexity" evidence="1">
    <location>
        <begin position="188"/>
        <end position="213"/>
    </location>
</feature>
<feature type="region of interest" description="Disordered" evidence="1">
    <location>
        <begin position="840"/>
        <end position="860"/>
    </location>
</feature>
<dbReference type="InterPro" id="IPR036508">
    <property type="entry name" value="Chitin-bd_dom_sf"/>
</dbReference>
<dbReference type="SMART" id="SM00494">
    <property type="entry name" value="ChtBD2"/>
    <property type="match status" value="1"/>
</dbReference>
<sequence>MYIQEIPFNFIILLAGVLLFTDNVSSLRGSALVAELKAKAKAALLAPTETVEEIVTVDSNSTGEATNVTVVKTKSLLTGNPQKDYIYDPNLPRELNGYNLTDYPFYNSVPEDIDFKCDGLHDGFYASVPHKCQLYHHCLFGTRYDFLCANYTAFDQKTFICHFVSEVDCNNSPKHYDRNEALYKSASTAAPVTTSTTTTTQRTTTAAATSATLRPRRRRPYRRRRPVYDYYYDDQYDDEDYYDDEDIPPPPRRKMNRKHRPHHNKGGLRDEDAADVEMPESRESVKPSVRPSGPTVSSVYARPRAPPKIRRPVPINERDKYQYKPSDDSPQTMKELQKTSKGQQKKQRVVEDEYYDEDEEDYDEDIPPPTKKSKPVDYLGESSAGESHRSNSRFRQRQQNHRKHDRYEDEYDEEDRPTRPNRKKLRHEEYSRPIRPNRDRSGYRTYSQGEEAVPAERPGYISGGSRKQIESENSRGRYNNKPSRPIHQEEDEEEYYDDDEEEEEEEDVKVPPRKNQRNGNNKSKEQTDYDYPEESKGRNRGSVDRNRGKADDKTLVSQRASNRNKERPSPGFLRTSTRVENYEETPSTKFVSGSSRTVSNNNKYSKPSLEVEGDVDDYEEEEYEEKKVPPTPARNNERFKDYSKQPTRSSAGSDKTQRSNNPGTPQQNPINNPNQGFIRNNFRNKASTEESLQTSTLKTTTSHFEDFDEKRSTLKPQNFEYKPRFNPSSYDLEQERVKENNNKETKENSEYDDYTETINKSIGQSSGSALSRPSVGIFRRPVKPVTELYQEEMSTQKNFPSGPGQHIRRVKIESIRNESLADPQQKYFNSGGYYRRLEKPSDTYEHQSNPQNSESAQQSSFINTTNRFTENQPARVSVKRLKVVDLQSRENIRPLDEQSRTEFIKDFGSSPISPRPVDDSINAPVSSLPAINRRPIKQRIKEIAIIDPSLTKQTPESGIENNYQKTDSAAIVTLRSNKGFLNHRGKVPLEYETSTSRLAGNSNTDLLSRNPPSIDITAPGPSGPGIEYRPSGFTLDIPEEEYDVTLNDALQPSTLHPTRSLVDYQQNRFKSRGFQSTLPQPSAFANRGASSFLTPAASQQYITQIQSTNGKDRDTQSSGSNTYIEKKPIVDIQQTSDSQRYETLVLTGPASQQWITQRNPRLTEWFW</sequence>
<feature type="compositionally biased region" description="Polar residues" evidence="1">
    <location>
        <begin position="1000"/>
        <end position="1011"/>
    </location>
</feature>
<dbReference type="Gene3D" id="2.170.140.10">
    <property type="entry name" value="Chitin binding domain"/>
    <property type="match status" value="1"/>
</dbReference>
<feature type="compositionally biased region" description="Basic residues" evidence="1">
    <location>
        <begin position="214"/>
        <end position="225"/>
    </location>
</feature>
<feature type="compositionally biased region" description="Polar residues" evidence="1">
    <location>
        <begin position="574"/>
        <end position="605"/>
    </location>
</feature>
<feature type="region of interest" description="Disordered" evidence="1">
    <location>
        <begin position="1000"/>
        <end position="1025"/>
    </location>
</feature>
<feature type="domain" description="Chitin-binding type-2" evidence="2">
    <location>
        <begin position="114"/>
        <end position="171"/>
    </location>
</feature>
<dbReference type="EMBL" id="GEDC01020168">
    <property type="protein sequence ID" value="JAS17130.1"/>
    <property type="molecule type" value="Transcribed_RNA"/>
</dbReference>
<proteinExistence type="predicted"/>
<feature type="compositionally biased region" description="Acidic residues" evidence="1">
    <location>
        <begin position="352"/>
        <end position="366"/>
    </location>
</feature>
<feature type="region of interest" description="Disordered" evidence="1">
    <location>
        <begin position="1105"/>
        <end position="1128"/>
    </location>
</feature>
<feature type="compositionally biased region" description="Basic and acidic residues" evidence="1">
    <location>
        <begin position="316"/>
        <end position="327"/>
    </location>
</feature>
<dbReference type="EMBL" id="GEDC01029857">
    <property type="protein sequence ID" value="JAS07441.1"/>
    <property type="molecule type" value="Transcribed_RNA"/>
</dbReference>
<feature type="region of interest" description="Disordered" evidence="1">
    <location>
        <begin position="187"/>
        <end position="753"/>
    </location>
</feature>
<dbReference type="GO" id="GO:0005576">
    <property type="term" value="C:extracellular region"/>
    <property type="evidence" value="ECO:0007669"/>
    <property type="project" value="InterPro"/>
</dbReference>
<dbReference type="SUPFAM" id="SSF57625">
    <property type="entry name" value="Invertebrate chitin-binding proteins"/>
    <property type="match status" value="1"/>
</dbReference>
<feature type="compositionally biased region" description="Basic residues" evidence="1">
    <location>
        <begin position="251"/>
        <end position="266"/>
    </location>
</feature>
<dbReference type="PROSITE" id="PS50940">
    <property type="entry name" value="CHIT_BIND_II"/>
    <property type="match status" value="1"/>
</dbReference>